<gene>
    <name evidence="1" type="ORF">L6452_42886</name>
</gene>
<sequence length="106" mass="11933">MIESNRGYQLEEHPVTMHNVEDATLNPSCDMAYTGRDDNEEDYVVDVDMEDHGEDDAVARSKTTSPVDRHKKEDILKSFIGILKPNVVTVQNPQESETKGMVPGRD</sequence>
<reference evidence="1 2" key="2">
    <citation type="journal article" date="2022" name="Mol. Ecol. Resour.">
        <title>The genomes of chicory, endive, great burdock and yacon provide insights into Asteraceae paleo-polyploidization history and plant inulin production.</title>
        <authorList>
            <person name="Fan W."/>
            <person name="Wang S."/>
            <person name="Wang H."/>
            <person name="Wang A."/>
            <person name="Jiang F."/>
            <person name="Liu H."/>
            <person name="Zhao H."/>
            <person name="Xu D."/>
            <person name="Zhang Y."/>
        </authorList>
    </citation>
    <scope>NUCLEOTIDE SEQUENCE [LARGE SCALE GENOMIC DNA]</scope>
    <source>
        <strain evidence="2">cv. Niubang</strain>
    </source>
</reference>
<proteinExistence type="predicted"/>
<name>A0ACB8XKP9_ARCLA</name>
<evidence type="ECO:0000313" key="1">
    <source>
        <dbReference type="EMBL" id="KAI3667817.1"/>
    </source>
</evidence>
<dbReference type="Proteomes" id="UP001055879">
    <property type="component" value="Linkage Group LG17"/>
</dbReference>
<keyword evidence="2" id="KW-1185">Reference proteome</keyword>
<protein>
    <submittedName>
        <fullName evidence="1">Uncharacterized protein</fullName>
    </submittedName>
</protein>
<evidence type="ECO:0000313" key="2">
    <source>
        <dbReference type="Proteomes" id="UP001055879"/>
    </source>
</evidence>
<organism evidence="1 2">
    <name type="scientific">Arctium lappa</name>
    <name type="common">Greater burdock</name>
    <name type="synonym">Lappa major</name>
    <dbReference type="NCBI Taxonomy" id="4217"/>
    <lineage>
        <taxon>Eukaryota</taxon>
        <taxon>Viridiplantae</taxon>
        <taxon>Streptophyta</taxon>
        <taxon>Embryophyta</taxon>
        <taxon>Tracheophyta</taxon>
        <taxon>Spermatophyta</taxon>
        <taxon>Magnoliopsida</taxon>
        <taxon>eudicotyledons</taxon>
        <taxon>Gunneridae</taxon>
        <taxon>Pentapetalae</taxon>
        <taxon>asterids</taxon>
        <taxon>campanulids</taxon>
        <taxon>Asterales</taxon>
        <taxon>Asteraceae</taxon>
        <taxon>Carduoideae</taxon>
        <taxon>Cardueae</taxon>
        <taxon>Arctiinae</taxon>
        <taxon>Arctium</taxon>
    </lineage>
</organism>
<dbReference type="EMBL" id="CM042063">
    <property type="protein sequence ID" value="KAI3667817.1"/>
    <property type="molecule type" value="Genomic_DNA"/>
</dbReference>
<reference evidence="2" key="1">
    <citation type="journal article" date="2022" name="Mol. Ecol. Resour.">
        <title>The genomes of chicory, endive, great burdock and yacon provide insights into Asteraceae palaeo-polyploidization history and plant inulin production.</title>
        <authorList>
            <person name="Fan W."/>
            <person name="Wang S."/>
            <person name="Wang H."/>
            <person name="Wang A."/>
            <person name="Jiang F."/>
            <person name="Liu H."/>
            <person name="Zhao H."/>
            <person name="Xu D."/>
            <person name="Zhang Y."/>
        </authorList>
    </citation>
    <scope>NUCLEOTIDE SEQUENCE [LARGE SCALE GENOMIC DNA]</scope>
    <source>
        <strain evidence="2">cv. Niubang</strain>
    </source>
</reference>
<accession>A0ACB8XKP9</accession>
<comment type="caution">
    <text evidence="1">The sequence shown here is derived from an EMBL/GenBank/DDBJ whole genome shotgun (WGS) entry which is preliminary data.</text>
</comment>